<evidence type="ECO:0000256" key="3">
    <source>
        <dbReference type="ARBA" id="ARBA00023237"/>
    </source>
</evidence>
<feature type="chain" id="PRO_5044922427" description="LPS-assembly protein LptD" evidence="4">
    <location>
        <begin position="29"/>
        <end position="788"/>
    </location>
</feature>
<dbReference type="HAMAP" id="MF_01411">
    <property type="entry name" value="LPS_assembly_LptD"/>
    <property type="match status" value="1"/>
</dbReference>
<accession>A0ABY7NYZ0</accession>
<evidence type="ECO:0000313" key="7">
    <source>
        <dbReference type="EMBL" id="WBO24591.1"/>
    </source>
</evidence>
<dbReference type="Proteomes" id="UP001210865">
    <property type="component" value="Chromosome"/>
</dbReference>
<feature type="domain" description="Organic solvent tolerance-like N-terminal" evidence="5">
    <location>
        <begin position="80"/>
        <end position="158"/>
    </location>
</feature>
<evidence type="ECO:0000313" key="8">
    <source>
        <dbReference type="Proteomes" id="UP001210865"/>
    </source>
</evidence>
<dbReference type="Pfam" id="PF04453">
    <property type="entry name" value="LptD"/>
    <property type="match status" value="1"/>
</dbReference>
<proteinExistence type="inferred from homology"/>
<evidence type="ECO:0000259" key="6">
    <source>
        <dbReference type="Pfam" id="PF04453"/>
    </source>
</evidence>
<comment type="caution">
    <text evidence="4">Lacks conserved residue(s) required for the propagation of feature annotation.</text>
</comment>
<feature type="domain" description="LptD C-terminal" evidence="6">
    <location>
        <begin position="333"/>
        <end position="707"/>
    </location>
</feature>
<keyword evidence="3 4" id="KW-0998">Cell outer membrane</keyword>
<organism evidence="7 8">
    <name type="scientific">Sphingomonas abietis</name>
    <dbReference type="NCBI Taxonomy" id="3012344"/>
    <lineage>
        <taxon>Bacteria</taxon>
        <taxon>Pseudomonadati</taxon>
        <taxon>Pseudomonadota</taxon>
        <taxon>Alphaproteobacteria</taxon>
        <taxon>Sphingomonadales</taxon>
        <taxon>Sphingomonadaceae</taxon>
        <taxon>Sphingomonas</taxon>
    </lineage>
</organism>
<dbReference type="PANTHER" id="PTHR30189:SF1">
    <property type="entry name" value="LPS-ASSEMBLY PROTEIN LPTD"/>
    <property type="match status" value="1"/>
</dbReference>
<dbReference type="EMBL" id="CP115174">
    <property type="protein sequence ID" value="WBO24591.1"/>
    <property type="molecule type" value="Genomic_DNA"/>
</dbReference>
<gene>
    <name evidence="4 7" type="primary">lptD</name>
    <name evidence="7" type="ORF">PBT88_08585</name>
</gene>
<dbReference type="PANTHER" id="PTHR30189">
    <property type="entry name" value="LPS-ASSEMBLY PROTEIN"/>
    <property type="match status" value="1"/>
</dbReference>
<evidence type="ECO:0000256" key="1">
    <source>
        <dbReference type="ARBA" id="ARBA00022729"/>
    </source>
</evidence>
<dbReference type="InterPro" id="IPR005653">
    <property type="entry name" value="OstA-like_N"/>
</dbReference>
<name>A0ABY7NYZ0_9SPHN</name>
<evidence type="ECO:0000256" key="4">
    <source>
        <dbReference type="HAMAP-Rule" id="MF_01411"/>
    </source>
</evidence>
<feature type="signal peptide" evidence="4">
    <location>
        <begin position="1"/>
        <end position="28"/>
    </location>
</feature>
<evidence type="ECO:0000259" key="5">
    <source>
        <dbReference type="Pfam" id="PF03968"/>
    </source>
</evidence>
<dbReference type="Gene3D" id="2.60.450.10">
    <property type="entry name" value="Lipopolysaccharide (LPS) transport protein A like domain"/>
    <property type="match status" value="1"/>
</dbReference>
<comment type="subcellular location">
    <subcellularLocation>
        <location evidence="4">Cell outer membrane</location>
    </subcellularLocation>
</comment>
<protein>
    <recommendedName>
        <fullName evidence="4">LPS-assembly protein LptD</fullName>
    </recommendedName>
</protein>
<keyword evidence="2 4" id="KW-0472">Membrane</keyword>
<keyword evidence="1 4" id="KW-0732">Signal</keyword>
<dbReference type="InterPro" id="IPR007543">
    <property type="entry name" value="LptD_C"/>
</dbReference>
<keyword evidence="8" id="KW-1185">Reference proteome</keyword>
<comment type="similarity">
    <text evidence="4">Belongs to the LptD family.</text>
</comment>
<dbReference type="InterPro" id="IPR020889">
    <property type="entry name" value="LipoPS_assembly_LptD"/>
</dbReference>
<comment type="function">
    <text evidence="4">Involved in the assembly of lipopolysaccharide (LPS) at the surface of the outer membrane.</text>
</comment>
<evidence type="ECO:0000256" key="2">
    <source>
        <dbReference type="ARBA" id="ARBA00023136"/>
    </source>
</evidence>
<reference evidence="7 8" key="1">
    <citation type="submission" date="2022-12" db="EMBL/GenBank/DDBJ databases">
        <title>Sphingomonas abieness sp. nov., an endophytic bacterium isolated from Abies koreana.</title>
        <authorList>
            <person name="Jiang L."/>
            <person name="Lee J."/>
        </authorList>
    </citation>
    <scope>NUCLEOTIDE SEQUENCE [LARGE SCALE GENOMIC DNA]</scope>
    <source>
        <strain evidence="8">PAMB 00755</strain>
    </source>
</reference>
<dbReference type="Pfam" id="PF03968">
    <property type="entry name" value="LptD_N"/>
    <property type="match status" value="1"/>
</dbReference>
<comment type="subunit">
    <text evidence="4">Component of the lipopolysaccharide transport and assembly complex.</text>
</comment>
<sequence precursor="true">MLNRRLRQEGLATAMPLVLALVAGPALGQSTTTQNLAPAVDPAYGASDNGRPALISPAAAPAFNVANVDKPLADNEAAFTADQIDYDTQAHIVTATGDVRMIRQGNRLRADKVVWRRDSDEVHASGNVAIQNPQGDITYSQDADLTDSMKNGVADDMLLVLENGGRMAATKGARKDGVYTLNHAAYTPCDVTTNSGCPKDPIWKITAARVVYDPSRHRVSYRDTRLTFLGLPIMWLPAFSHPDGSGAGGNSGLLVPDLSYNSRNGLMVATPYYIQFAPNHDLTVTPYAFTAVAPMMEAEYRSLSSKGAWRVQAYLTDSSRSTTSTNGGSKQARGYFEANGTWQLSPTWALTGSIRAVSDKTFLQRYDLNYDDTLRSVVKGERIDDNSYLSISAWAFQTLVPKQAGSNLAQADQGQQPIALPAIDYRRRITDPWLDGTLTLQGNTLSLIRPQGQDTQRAFASAQWEKWLLTGMGQQITFTAYGRGDVYHSDRNDLTQTVVYQGQPGWQTRAIGALAADIRWPFVGDVWGGTQRITPRVQIVGSPATKNLAIPNEDSRAIDLEDSNLFALNRFPGYDRWEDGARVTYGLEYALDLPRFAFRSVIGQSYRLSNQSDILPVGTGLSSRTSDIVGRATIRYGSFVSVTERFRLDKNNLAIRRNEIDATLGSSNTYLEVGYLNLNRHIDPTLEDLGDHEEVRLGARLAIGKRWSLFGSTTLDLTNNSQSLLNNAQTVGDAIEDGIDPVKSRVGMAYSDDCFEASFQWRRDYTAFGDAAHGDTFQFRIAFKNLGR</sequence>
<dbReference type="InterPro" id="IPR050218">
    <property type="entry name" value="LptD"/>
</dbReference>